<reference evidence="10" key="1">
    <citation type="journal article" date="2019" name="Int. J. Syst. Evol. Microbiol.">
        <title>The Global Catalogue of Microorganisms (GCM) 10K type strain sequencing project: providing services to taxonomists for standard genome sequencing and annotation.</title>
        <authorList>
            <consortium name="The Broad Institute Genomics Platform"/>
            <consortium name="The Broad Institute Genome Sequencing Center for Infectious Disease"/>
            <person name="Wu L."/>
            <person name="Ma J."/>
        </authorList>
    </citation>
    <scope>NUCLEOTIDE SEQUENCE [LARGE SCALE GENOMIC DNA]</scope>
    <source>
        <strain evidence="10">CCUG 49452</strain>
    </source>
</reference>
<evidence type="ECO:0000256" key="4">
    <source>
        <dbReference type="ARBA" id="ARBA00022691"/>
    </source>
</evidence>
<dbReference type="InterPro" id="IPR031303">
    <property type="entry name" value="C5_meth_CS"/>
</dbReference>
<comment type="catalytic activity">
    <reaction evidence="6">
        <text>a 2'-deoxycytidine in DNA + S-adenosyl-L-methionine = a 5-methyl-2'-deoxycytidine in DNA + S-adenosyl-L-homocysteine + H(+)</text>
        <dbReference type="Rhea" id="RHEA:13681"/>
        <dbReference type="Rhea" id="RHEA-COMP:11369"/>
        <dbReference type="Rhea" id="RHEA-COMP:11370"/>
        <dbReference type="ChEBI" id="CHEBI:15378"/>
        <dbReference type="ChEBI" id="CHEBI:57856"/>
        <dbReference type="ChEBI" id="CHEBI:59789"/>
        <dbReference type="ChEBI" id="CHEBI:85452"/>
        <dbReference type="ChEBI" id="CHEBI:85454"/>
        <dbReference type="EC" id="2.1.1.37"/>
    </reaction>
</comment>
<protein>
    <recommendedName>
        <fullName evidence="1">DNA (cytosine-5-)-methyltransferase</fullName>
        <ecNumber evidence="1">2.1.1.37</ecNumber>
    </recommendedName>
</protein>
<evidence type="ECO:0000256" key="6">
    <source>
        <dbReference type="ARBA" id="ARBA00047422"/>
    </source>
</evidence>
<keyword evidence="3 7" id="KW-0808">Transferase</keyword>
<dbReference type="InterPro" id="IPR029063">
    <property type="entry name" value="SAM-dependent_MTases_sf"/>
</dbReference>
<keyword evidence="5" id="KW-0680">Restriction system</keyword>
<keyword evidence="2 7" id="KW-0489">Methyltransferase</keyword>
<dbReference type="SUPFAM" id="SSF53335">
    <property type="entry name" value="S-adenosyl-L-methionine-dependent methyltransferases"/>
    <property type="match status" value="1"/>
</dbReference>
<dbReference type="RefSeq" id="WP_382430752.1">
    <property type="nucleotide sequence ID" value="NZ_JBHSHJ010000003.1"/>
</dbReference>
<dbReference type="GO" id="GO:0003886">
    <property type="term" value="F:DNA (cytosine-5-)-methyltransferase activity"/>
    <property type="evidence" value="ECO:0007669"/>
    <property type="project" value="UniProtKB-EC"/>
</dbReference>
<dbReference type="EMBL" id="JBHSHJ010000003">
    <property type="protein sequence ID" value="MFC4788380.1"/>
    <property type="molecule type" value="Genomic_DNA"/>
</dbReference>
<dbReference type="PRINTS" id="PR00105">
    <property type="entry name" value="C5METTRFRASE"/>
</dbReference>
<comment type="similarity">
    <text evidence="7 8">Belongs to the class I-like SAM-binding methyltransferase superfamily. C5-methyltransferase family.</text>
</comment>
<name>A0ABV9QB06_9BURK</name>
<dbReference type="PANTHER" id="PTHR10629:SF52">
    <property type="entry name" value="DNA (CYTOSINE-5)-METHYLTRANSFERASE 1"/>
    <property type="match status" value="1"/>
</dbReference>
<evidence type="ECO:0000256" key="5">
    <source>
        <dbReference type="ARBA" id="ARBA00022747"/>
    </source>
</evidence>
<gene>
    <name evidence="9" type="ORF">ACFO6X_05200</name>
</gene>
<comment type="caution">
    <text evidence="9">The sequence shown here is derived from an EMBL/GenBank/DDBJ whole genome shotgun (WGS) entry which is preliminary data.</text>
</comment>
<dbReference type="Pfam" id="PF00145">
    <property type="entry name" value="DNA_methylase"/>
    <property type="match status" value="1"/>
</dbReference>
<evidence type="ECO:0000256" key="2">
    <source>
        <dbReference type="ARBA" id="ARBA00022603"/>
    </source>
</evidence>
<dbReference type="Gene3D" id="3.40.50.150">
    <property type="entry name" value="Vaccinia Virus protein VP39"/>
    <property type="match status" value="1"/>
</dbReference>
<evidence type="ECO:0000313" key="9">
    <source>
        <dbReference type="EMBL" id="MFC4788380.1"/>
    </source>
</evidence>
<keyword evidence="10" id="KW-1185">Reference proteome</keyword>
<keyword evidence="4 7" id="KW-0949">S-adenosyl-L-methionine</keyword>
<dbReference type="EC" id="2.1.1.37" evidence="1"/>
<dbReference type="InterPro" id="IPR050390">
    <property type="entry name" value="C5-Methyltransferase"/>
</dbReference>
<evidence type="ECO:0000256" key="7">
    <source>
        <dbReference type="PROSITE-ProRule" id="PRU01016"/>
    </source>
</evidence>
<evidence type="ECO:0000256" key="1">
    <source>
        <dbReference type="ARBA" id="ARBA00011975"/>
    </source>
</evidence>
<dbReference type="PROSITE" id="PS00095">
    <property type="entry name" value="C5_MTASE_2"/>
    <property type="match status" value="1"/>
</dbReference>
<accession>A0ABV9QB06</accession>
<dbReference type="GO" id="GO:0032259">
    <property type="term" value="P:methylation"/>
    <property type="evidence" value="ECO:0007669"/>
    <property type="project" value="UniProtKB-KW"/>
</dbReference>
<proteinExistence type="inferred from homology"/>
<sequence>MTDKKKTTHPTIEGIDLFCGAGGLSYGLATQGVHVVAGIDVDPACQFPYEANHKGAKFFLRDVSTIKGDELHALWSPGAVRLLAGCAPCQPFSSYANTATVDKAKWRLLCEFARLVSECQPDLVTMENVPRLQEAEPFQDFLEALQRGNYHVDYAVVSAANYGAPQQRKRLVLVASRLGPVAVPKPTHEGPEKWVTVRQAIGHLEKLTDGQASRKDPLHVASTLSELNRARIRASKPGGTWRDWPQHLVAACHQRESGKHSAGVYGRMEWDKPAPTMTTLCNGYGNGRFGHPEQNRAITLREAAIFQSFPEDYQFVPEGGEVTIKSVARLIGNAVPPKLGEAVARSLYVSLPIDGRAPVI</sequence>
<dbReference type="NCBIfam" id="TIGR00675">
    <property type="entry name" value="dcm"/>
    <property type="match status" value="1"/>
</dbReference>
<dbReference type="Gene3D" id="3.90.120.10">
    <property type="entry name" value="DNA Methylase, subunit A, domain 2"/>
    <property type="match status" value="1"/>
</dbReference>
<dbReference type="Proteomes" id="UP001596001">
    <property type="component" value="Unassembled WGS sequence"/>
</dbReference>
<evidence type="ECO:0000256" key="3">
    <source>
        <dbReference type="ARBA" id="ARBA00022679"/>
    </source>
</evidence>
<organism evidence="9 10">
    <name type="scientific">Giesbergeria sinuosa</name>
    <dbReference type="NCBI Taxonomy" id="80883"/>
    <lineage>
        <taxon>Bacteria</taxon>
        <taxon>Pseudomonadati</taxon>
        <taxon>Pseudomonadota</taxon>
        <taxon>Betaproteobacteria</taxon>
        <taxon>Burkholderiales</taxon>
        <taxon>Comamonadaceae</taxon>
        <taxon>Giesbergeria</taxon>
    </lineage>
</organism>
<evidence type="ECO:0000313" key="10">
    <source>
        <dbReference type="Proteomes" id="UP001596001"/>
    </source>
</evidence>
<dbReference type="InterPro" id="IPR001525">
    <property type="entry name" value="C5_MeTfrase"/>
</dbReference>
<feature type="active site" evidence="7">
    <location>
        <position position="89"/>
    </location>
</feature>
<evidence type="ECO:0000256" key="8">
    <source>
        <dbReference type="RuleBase" id="RU000416"/>
    </source>
</evidence>
<dbReference type="PANTHER" id="PTHR10629">
    <property type="entry name" value="CYTOSINE-SPECIFIC METHYLTRANSFERASE"/>
    <property type="match status" value="1"/>
</dbReference>
<dbReference type="PROSITE" id="PS51679">
    <property type="entry name" value="SAM_MT_C5"/>
    <property type="match status" value="1"/>
</dbReference>